<dbReference type="GO" id="GO:0005829">
    <property type="term" value="C:cytosol"/>
    <property type="evidence" value="ECO:0007669"/>
    <property type="project" value="TreeGrafter"/>
</dbReference>
<feature type="active site" evidence="2">
    <location>
        <position position="39"/>
    </location>
</feature>
<dbReference type="EC" id="2.5.1.31" evidence="2"/>
<feature type="active site" description="Proton acceptor" evidence="2">
    <location>
        <position position="87"/>
    </location>
</feature>
<dbReference type="InterPro" id="IPR001441">
    <property type="entry name" value="UPP_synth-like"/>
</dbReference>
<dbReference type="CDD" id="cd00475">
    <property type="entry name" value="Cis_IPPS"/>
    <property type="match status" value="1"/>
</dbReference>
<keyword evidence="1 2" id="KW-0808">Transferase</keyword>
<dbReference type="Proteomes" id="UP000194450">
    <property type="component" value="Unassembled WGS sequence"/>
</dbReference>
<comment type="catalytic activity">
    <reaction evidence="2">
        <text>8 isopentenyl diphosphate + (2E,6E)-farnesyl diphosphate = di-trans,octa-cis-undecaprenyl diphosphate + 8 diphosphate</text>
        <dbReference type="Rhea" id="RHEA:27551"/>
        <dbReference type="ChEBI" id="CHEBI:33019"/>
        <dbReference type="ChEBI" id="CHEBI:58405"/>
        <dbReference type="ChEBI" id="CHEBI:128769"/>
        <dbReference type="ChEBI" id="CHEBI:175763"/>
        <dbReference type="EC" id="2.5.1.31"/>
    </reaction>
</comment>
<dbReference type="NCBIfam" id="TIGR00055">
    <property type="entry name" value="uppS"/>
    <property type="match status" value="1"/>
</dbReference>
<feature type="binding site" evidence="2">
    <location>
        <position position="207"/>
    </location>
    <ligand>
        <name>substrate</name>
    </ligand>
</feature>
<evidence type="ECO:0000313" key="3">
    <source>
        <dbReference type="EMBL" id="SMQ64475.1"/>
    </source>
</evidence>
<dbReference type="AlphaFoldDB" id="A0A1Y6EP65"/>
<dbReference type="GO" id="GO:0008834">
    <property type="term" value="F:ditrans,polycis-undecaprenyl-diphosphate synthase [(2E,6E)-farnesyl-diphosphate specific] activity"/>
    <property type="evidence" value="ECO:0007669"/>
    <property type="project" value="UniProtKB-UniRule"/>
</dbReference>
<organism evidence="3 4">
    <name type="scientific">Pseudidiomarina planktonica</name>
    <dbReference type="NCBI Taxonomy" id="1323738"/>
    <lineage>
        <taxon>Bacteria</taxon>
        <taxon>Pseudomonadati</taxon>
        <taxon>Pseudomonadota</taxon>
        <taxon>Gammaproteobacteria</taxon>
        <taxon>Alteromonadales</taxon>
        <taxon>Idiomarinaceae</taxon>
        <taxon>Pseudidiomarina</taxon>
    </lineage>
</organism>
<reference evidence="4" key="1">
    <citation type="submission" date="2017-04" db="EMBL/GenBank/DDBJ databases">
        <authorList>
            <person name="Varghese N."/>
            <person name="Submissions S."/>
        </authorList>
    </citation>
    <scope>NUCLEOTIDE SEQUENCE [LARGE SCALE GENOMIC DNA]</scope>
</reference>
<sequence>MVEGAVSGILSRRFYLMAEHMAVPETKDLVPQHVAIIMDGNGRWAQQRGKRRTAGHKAGAEAVRNAVAFARKTGIQSLTLFAFSSENWKRPKEEVSVLMELFLTVLQREVKKLHKHGVQLRIIGDVAQFSPRLQQRIQDAEALTAENRSLTLNIAANYGGRWDIKEATKAVASAVLKGDLQVDEINEQVLAEYMQLADQPTPDLLIRTGGERRISNFLLWQLAYAEFYFADVLWPDFSAEHFAAAIADYATRERRFGLTSQQIHSMMMDLNGQTED</sequence>
<feature type="binding site" evidence="2">
    <location>
        <begin position="84"/>
        <end position="86"/>
    </location>
    <ligand>
        <name>substrate</name>
    </ligand>
</feature>
<accession>A0A1Y6EP65</accession>
<feature type="binding site" evidence="2">
    <location>
        <position position="56"/>
    </location>
    <ligand>
        <name>substrate</name>
    </ligand>
</feature>
<comment type="subunit">
    <text evidence="2">Homodimer.</text>
</comment>
<feature type="binding site" evidence="2">
    <location>
        <position position="88"/>
    </location>
    <ligand>
        <name>substrate</name>
    </ligand>
</feature>
<keyword evidence="2" id="KW-0961">Cell wall biogenesis/degradation</keyword>
<evidence type="ECO:0000313" key="4">
    <source>
        <dbReference type="Proteomes" id="UP000194450"/>
    </source>
</evidence>
<comment type="function">
    <text evidence="2">Catalyzes the sequential condensation of isopentenyl diphosphate (IPP) with (2E,6E)-farnesyl diphosphate (E,E-FPP) to yield (2Z,6Z,10Z,14Z,18Z,22Z,26Z,30Z,34E,38E)-undecaprenyl diphosphate (di-trans,octa-cis-UPP). UPP is the precursor of glycosyl carrier lipid in the biosynthesis of bacterial cell wall polysaccharide components such as peptidoglycan and lipopolysaccharide.</text>
</comment>
<evidence type="ECO:0000256" key="2">
    <source>
        <dbReference type="HAMAP-Rule" id="MF_01139"/>
    </source>
</evidence>
<protein>
    <recommendedName>
        <fullName evidence="2">Ditrans,polycis-undecaprenyl-diphosphate synthase ((2E,6E)-farnesyl-diphosphate specific)</fullName>
        <ecNumber evidence="2">2.5.1.31</ecNumber>
    </recommendedName>
    <alternativeName>
        <fullName evidence="2">Ditrans,polycis-undecaprenylcistransferase</fullName>
    </alternativeName>
    <alternativeName>
        <fullName evidence="2">Undecaprenyl diphosphate synthase</fullName>
        <shortName evidence="2">UDS</shortName>
    </alternativeName>
    <alternativeName>
        <fullName evidence="2">Undecaprenyl pyrophosphate synthase</fullName>
        <shortName evidence="2">UPP synthase</shortName>
    </alternativeName>
</protein>
<dbReference type="PANTHER" id="PTHR10291">
    <property type="entry name" value="DEHYDRODOLICHYL DIPHOSPHATE SYNTHASE FAMILY MEMBER"/>
    <property type="match status" value="1"/>
</dbReference>
<dbReference type="GO" id="GO:0000287">
    <property type="term" value="F:magnesium ion binding"/>
    <property type="evidence" value="ECO:0007669"/>
    <property type="project" value="UniProtKB-UniRule"/>
</dbReference>
<dbReference type="EMBL" id="FXWH01000001">
    <property type="protein sequence ID" value="SMQ64475.1"/>
    <property type="molecule type" value="Genomic_DNA"/>
</dbReference>
<keyword evidence="2" id="KW-0460">Magnesium</keyword>
<comment type="similarity">
    <text evidence="2">Belongs to the UPP synthase family.</text>
</comment>
<gene>
    <name evidence="2" type="primary">uppS</name>
    <name evidence="3" type="ORF">SAMN06297229_1031</name>
</gene>
<feature type="binding site" evidence="2">
    <location>
        <begin position="40"/>
        <end position="43"/>
    </location>
    <ligand>
        <name>substrate</name>
    </ligand>
</feature>
<name>A0A1Y6EP65_9GAMM</name>
<dbReference type="HAMAP" id="MF_01139">
    <property type="entry name" value="ISPT"/>
    <property type="match status" value="1"/>
</dbReference>
<feature type="binding site" evidence="2">
    <location>
        <position position="52"/>
    </location>
    <ligand>
        <name>substrate</name>
    </ligand>
</feature>
<comment type="cofactor">
    <cofactor evidence="2">
        <name>Mg(2+)</name>
        <dbReference type="ChEBI" id="CHEBI:18420"/>
    </cofactor>
    <text evidence="2">Binds 2 magnesium ions per subunit.</text>
</comment>
<feature type="binding site" evidence="2">
    <location>
        <begin position="213"/>
        <end position="215"/>
    </location>
    <ligand>
        <name>substrate</name>
    </ligand>
</feature>
<keyword evidence="2" id="KW-0573">Peptidoglycan synthesis</keyword>
<proteinExistence type="inferred from homology"/>
<feature type="binding site" evidence="2">
    <location>
        <position position="90"/>
    </location>
    <ligand>
        <name>substrate</name>
    </ligand>
</feature>
<dbReference type="InterPro" id="IPR018520">
    <property type="entry name" value="UPP_synth-like_CS"/>
</dbReference>
<dbReference type="Pfam" id="PF01255">
    <property type="entry name" value="Prenyltransf"/>
    <property type="match status" value="1"/>
</dbReference>
<dbReference type="SUPFAM" id="SSF64005">
    <property type="entry name" value="Undecaprenyl diphosphate synthase"/>
    <property type="match status" value="1"/>
</dbReference>
<dbReference type="Gene3D" id="3.40.1180.10">
    <property type="entry name" value="Decaprenyl diphosphate synthase-like"/>
    <property type="match status" value="1"/>
</dbReference>
<feature type="binding site" evidence="2">
    <location>
        <position position="44"/>
    </location>
    <ligand>
        <name>substrate</name>
    </ligand>
</feature>
<dbReference type="GO" id="GO:0008360">
    <property type="term" value="P:regulation of cell shape"/>
    <property type="evidence" value="ECO:0007669"/>
    <property type="project" value="UniProtKB-KW"/>
</dbReference>
<dbReference type="PROSITE" id="PS01066">
    <property type="entry name" value="UPP_SYNTHASE"/>
    <property type="match status" value="1"/>
</dbReference>
<dbReference type="PANTHER" id="PTHR10291:SF0">
    <property type="entry name" value="DEHYDRODOLICHYL DIPHOSPHATE SYNTHASE 2"/>
    <property type="match status" value="1"/>
</dbReference>
<dbReference type="GO" id="GO:0009252">
    <property type="term" value="P:peptidoglycan biosynthetic process"/>
    <property type="evidence" value="ECO:0007669"/>
    <property type="project" value="UniProtKB-UniRule"/>
</dbReference>
<dbReference type="GO" id="GO:0071555">
    <property type="term" value="P:cell wall organization"/>
    <property type="evidence" value="ECO:0007669"/>
    <property type="project" value="UniProtKB-KW"/>
</dbReference>
<feature type="binding site" evidence="2">
    <location>
        <position position="226"/>
    </location>
    <ligand>
        <name>Mg(2+)</name>
        <dbReference type="ChEBI" id="CHEBI:18420"/>
    </ligand>
</feature>
<evidence type="ECO:0000256" key="1">
    <source>
        <dbReference type="ARBA" id="ARBA00022679"/>
    </source>
</evidence>
<keyword evidence="2" id="KW-0479">Metal-binding</keyword>
<dbReference type="InterPro" id="IPR036424">
    <property type="entry name" value="UPP_synth-like_sf"/>
</dbReference>
<keyword evidence="2" id="KW-0133">Cell shape</keyword>
<dbReference type="NCBIfam" id="NF011405">
    <property type="entry name" value="PRK14830.1"/>
    <property type="match status" value="1"/>
</dbReference>
<dbReference type="GO" id="GO:0016094">
    <property type="term" value="P:polyprenol biosynthetic process"/>
    <property type="evidence" value="ECO:0007669"/>
    <property type="project" value="TreeGrafter"/>
</dbReference>
<keyword evidence="4" id="KW-1185">Reference proteome</keyword>
<dbReference type="FunFam" id="3.40.1180.10:FF:000001">
    <property type="entry name" value="(2E,6E)-farnesyl-diphosphate-specific ditrans,polycis-undecaprenyl-diphosphate synthase"/>
    <property type="match status" value="1"/>
</dbReference>
<feature type="binding site" evidence="2">
    <location>
        <position position="39"/>
    </location>
    <ligand>
        <name>Mg(2+)</name>
        <dbReference type="ChEBI" id="CHEBI:18420"/>
    </ligand>
</feature>